<evidence type="ECO:0000256" key="1">
    <source>
        <dbReference type="SAM" id="MobiDB-lite"/>
    </source>
</evidence>
<accession>A0A3Q7N6W1</accession>
<organism evidence="2 3">
    <name type="scientific">Callorhinus ursinus</name>
    <name type="common">Northern fur seal</name>
    <dbReference type="NCBI Taxonomy" id="34884"/>
    <lineage>
        <taxon>Eukaryota</taxon>
        <taxon>Metazoa</taxon>
        <taxon>Chordata</taxon>
        <taxon>Craniata</taxon>
        <taxon>Vertebrata</taxon>
        <taxon>Euteleostomi</taxon>
        <taxon>Mammalia</taxon>
        <taxon>Eutheria</taxon>
        <taxon>Laurasiatheria</taxon>
        <taxon>Carnivora</taxon>
        <taxon>Caniformia</taxon>
        <taxon>Pinnipedia</taxon>
        <taxon>Otariidae</taxon>
        <taxon>Callorhinus</taxon>
    </lineage>
</organism>
<dbReference type="Proteomes" id="UP000286641">
    <property type="component" value="Unplaced"/>
</dbReference>
<gene>
    <name evidence="3" type="primary">LOC112814329</name>
</gene>
<evidence type="ECO:0000313" key="3">
    <source>
        <dbReference type="RefSeq" id="XP_025715609.1"/>
    </source>
</evidence>
<sequence>MLSSSFVWEDRGAQGILPFTHCHPLLRILWAPDVLIWKKAWCRPQGSRTDGKVMAAVPGGKPEAVCGAWSCSVGFLWSSAQGCRGHHLLHLLKEGLGIGEGKCHVQVLLLQPVLWLPQAQIRVGDGAAPTLTSFSRGWKTSPNEAEDRGCPGSEMSLLPEARSSEAPAGPGKFGMKAARTAAATPSSPGWSLGVAHLHPRPLPWGSDEVIRVTPTASALPELPPSFHVDPETCARGRARTPLLTQRGANPLHRPHPWSQAFKGWAGSGWGQAEQLGLGNCGTG</sequence>
<dbReference type="InParanoid" id="A0A3Q7N6W1"/>
<name>A0A3Q7N6W1_CALUR</name>
<evidence type="ECO:0000313" key="2">
    <source>
        <dbReference type="Proteomes" id="UP000286641"/>
    </source>
</evidence>
<dbReference type="RefSeq" id="XP_025715609.1">
    <property type="nucleotide sequence ID" value="XM_025859824.1"/>
</dbReference>
<feature type="compositionally biased region" description="Polar residues" evidence="1">
    <location>
        <begin position="134"/>
        <end position="143"/>
    </location>
</feature>
<reference evidence="3" key="2">
    <citation type="submission" date="2025-08" db="UniProtKB">
        <authorList>
            <consortium name="RefSeq"/>
        </authorList>
    </citation>
    <scope>IDENTIFICATION</scope>
    <source>
        <tissue evidence="3">Blood</tissue>
    </source>
</reference>
<keyword evidence="2" id="KW-1185">Reference proteome</keyword>
<proteinExistence type="predicted"/>
<reference key="1">
    <citation type="submission" date="2019-01" db="UniProtKB">
        <authorList>
            <consortium name="RefSeq"/>
        </authorList>
    </citation>
    <scope>IDENTIFICATION</scope>
</reference>
<protein>
    <submittedName>
        <fullName evidence="3">Uncharacterized protein LOC112814329 isoform X1</fullName>
    </submittedName>
</protein>
<feature type="region of interest" description="Disordered" evidence="1">
    <location>
        <begin position="134"/>
        <end position="173"/>
    </location>
</feature>
<dbReference type="AlphaFoldDB" id="A0A3Q7N6W1"/>